<keyword evidence="20" id="KW-1185">Reference proteome</keyword>
<comment type="similarity">
    <text evidence="14">Belongs to the MurCDEF family.</text>
</comment>
<organism evidence="19 20">
    <name type="scientific">Pseudodesulfovibrio sediminis</name>
    <dbReference type="NCBI Taxonomy" id="2810563"/>
    <lineage>
        <taxon>Bacteria</taxon>
        <taxon>Pseudomonadati</taxon>
        <taxon>Thermodesulfobacteriota</taxon>
        <taxon>Desulfovibrionia</taxon>
        <taxon>Desulfovibrionales</taxon>
        <taxon>Desulfovibrionaceae</taxon>
    </lineage>
</organism>
<dbReference type="Pfam" id="PF01225">
    <property type="entry name" value="Mur_ligase"/>
    <property type="match status" value="1"/>
</dbReference>
<evidence type="ECO:0000256" key="15">
    <source>
        <dbReference type="SAM" id="MobiDB-lite"/>
    </source>
</evidence>
<evidence type="ECO:0000259" key="16">
    <source>
        <dbReference type="Pfam" id="PF01225"/>
    </source>
</evidence>
<dbReference type="Gene3D" id="3.40.50.720">
    <property type="entry name" value="NAD(P)-binding Rossmann-like Domain"/>
    <property type="match status" value="1"/>
</dbReference>
<feature type="region of interest" description="Disordered" evidence="15">
    <location>
        <begin position="467"/>
        <end position="489"/>
    </location>
</feature>
<evidence type="ECO:0000256" key="10">
    <source>
        <dbReference type="ARBA" id="ARBA00022984"/>
    </source>
</evidence>
<sequence length="489" mass="53416">MAAAQGPYLTVGGEACPAMRARVNNIHMVGIGGSGMNGIAEVLINMGFYITGSDLSASAAVRRLEKLGANVFIGHGADNVGRADVLIKSTAIPDKNPELVEARERGIPIIPRAEMLAELMRLRTGIAVAGTHGKTTTTSLMATIFTEAGLDPTVIIGGKLNTYGANARLGEGDYLIAEADESDGSFLRLSPIITVVTNVDKDHMDFYDNQDAIDLSFIRFMNSIPFYGMNVVCGDDEGVKRLLPLIKRPCMTYGLEKHNKLRGEIISSHLRTLFKVYLEEEEWGEVTVAQPGTHNVLNALACIGVALEAGLEKKDIINGLGNFGGVGRRFERKGERKGVMVVDDYGHHPAEIVANLKTARECYPDRRLVVAFQPHRFSRTQALFGEFCQAFTDADLLLLTEIYPASESPIPGVSGLSLAQGIKQVSETKVQFYPDFDALEKRLKDTLKPGDLFITQGAGSIWQIGERWLEQEEDQDTQTPEPAMEENEE</sequence>
<evidence type="ECO:0000256" key="3">
    <source>
        <dbReference type="ARBA" id="ARBA00012211"/>
    </source>
</evidence>
<gene>
    <name evidence="14 19" type="primary">murC</name>
    <name evidence="19" type="ORF">PSDVSF_15970</name>
</gene>
<dbReference type="InterPro" id="IPR036565">
    <property type="entry name" value="Mur-like_cat_sf"/>
</dbReference>
<feature type="domain" description="Mur ligase C-terminal" evidence="17">
    <location>
        <begin position="328"/>
        <end position="459"/>
    </location>
</feature>
<evidence type="ECO:0000256" key="2">
    <source>
        <dbReference type="ARBA" id="ARBA00004752"/>
    </source>
</evidence>
<evidence type="ECO:0000313" key="19">
    <source>
        <dbReference type="EMBL" id="BCS88355.1"/>
    </source>
</evidence>
<dbReference type="SUPFAM" id="SSF53623">
    <property type="entry name" value="MurD-like peptide ligases, catalytic domain"/>
    <property type="match status" value="1"/>
</dbReference>
<keyword evidence="7 14" id="KW-0547">Nucleotide-binding</keyword>
<dbReference type="InterPro" id="IPR013221">
    <property type="entry name" value="Mur_ligase_cen"/>
</dbReference>
<dbReference type="Proteomes" id="UP001053296">
    <property type="component" value="Chromosome"/>
</dbReference>
<feature type="domain" description="Mur ligase N-terminal catalytic" evidence="16">
    <location>
        <begin position="25"/>
        <end position="122"/>
    </location>
</feature>
<evidence type="ECO:0000259" key="18">
    <source>
        <dbReference type="Pfam" id="PF08245"/>
    </source>
</evidence>
<dbReference type="SUPFAM" id="SSF53244">
    <property type="entry name" value="MurD-like peptide ligases, peptide-binding domain"/>
    <property type="match status" value="1"/>
</dbReference>
<evidence type="ECO:0000256" key="4">
    <source>
        <dbReference type="ARBA" id="ARBA00022490"/>
    </source>
</evidence>
<keyword evidence="5 14" id="KW-0436">Ligase</keyword>
<keyword evidence="10 14" id="KW-0573">Peptidoglycan synthesis</keyword>
<dbReference type="InterPro" id="IPR050061">
    <property type="entry name" value="MurCDEF_pg_biosynth"/>
</dbReference>
<evidence type="ECO:0000256" key="13">
    <source>
        <dbReference type="ARBA" id="ARBA00047833"/>
    </source>
</evidence>
<evidence type="ECO:0000256" key="11">
    <source>
        <dbReference type="ARBA" id="ARBA00023306"/>
    </source>
</evidence>
<protein>
    <recommendedName>
        <fullName evidence="3 14">UDP-N-acetylmuramate--L-alanine ligase</fullName>
        <ecNumber evidence="3 14">6.3.2.8</ecNumber>
    </recommendedName>
    <alternativeName>
        <fullName evidence="14">UDP-N-acetylmuramoyl-L-alanine synthetase</fullName>
    </alternativeName>
</protein>
<reference evidence="19" key="1">
    <citation type="journal article" date="2022" name="Arch. Microbiol.">
        <title>Pseudodesulfovibrio sediminis sp. nov., a mesophilic and neutrophilic sulfate-reducing bacterium isolated from sediment of a brackish lake.</title>
        <authorList>
            <person name="Takahashi A."/>
            <person name="Kojima H."/>
            <person name="Watanabe M."/>
            <person name="Fukui M."/>
        </authorList>
    </citation>
    <scope>NUCLEOTIDE SEQUENCE</scope>
    <source>
        <strain evidence="19">SF6</strain>
    </source>
</reference>
<feature type="domain" description="Mur ligase central" evidence="18">
    <location>
        <begin position="128"/>
        <end position="306"/>
    </location>
</feature>
<evidence type="ECO:0000256" key="6">
    <source>
        <dbReference type="ARBA" id="ARBA00022618"/>
    </source>
</evidence>
<dbReference type="InterPro" id="IPR004101">
    <property type="entry name" value="Mur_ligase_C"/>
</dbReference>
<evidence type="ECO:0000256" key="9">
    <source>
        <dbReference type="ARBA" id="ARBA00022960"/>
    </source>
</evidence>
<evidence type="ECO:0000256" key="8">
    <source>
        <dbReference type="ARBA" id="ARBA00022840"/>
    </source>
</evidence>
<keyword evidence="11 14" id="KW-0131">Cell cycle</keyword>
<dbReference type="InterPro" id="IPR005758">
    <property type="entry name" value="UDP-N-AcMur_Ala_ligase_MurC"/>
</dbReference>
<feature type="binding site" evidence="14">
    <location>
        <begin position="130"/>
        <end position="136"/>
    </location>
    <ligand>
        <name>ATP</name>
        <dbReference type="ChEBI" id="CHEBI:30616"/>
    </ligand>
</feature>
<keyword evidence="9 14" id="KW-0133">Cell shape</keyword>
<dbReference type="EMBL" id="AP024485">
    <property type="protein sequence ID" value="BCS88355.1"/>
    <property type="molecule type" value="Genomic_DNA"/>
</dbReference>
<comment type="subcellular location">
    <subcellularLocation>
        <location evidence="1 14">Cytoplasm</location>
    </subcellularLocation>
</comment>
<evidence type="ECO:0000313" key="20">
    <source>
        <dbReference type="Proteomes" id="UP001053296"/>
    </source>
</evidence>
<evidence type="ECO:0000256" key="5">
    <source>
        <dbReference type="ARBA" id="ARBA00022598"/>
    </source>
</evidence>
<keyword evidence="4 14" id="KW-0963">Cytoplasm</keyword>
<comment type="catalytic activity">
    <reaction evidence="13 14">
        <text>UDP-N-acetyl-alpha-D-muramate + L-alanine + ATP = UDP-N-acetyl-alpha-D-muramoyl-L-alanine + ADP + phosphate + H(+)</text>
        <dbReference type="Rhea" id="RHEA:23372"/>
        <dbReference type="ChEBI" id="CHEBI:15378"/>
        <dbReference type="ChEBI" id="CHEBI:30616"/>
        <dbReference type="ChEBI" id="CHEBI:43474"/>
        <dbReference type="ChEBI" id="CHEBI:57972"/>
        <dbReference type="ChEBI" id="CHEBI:70757"/>
        <dbReference type="ChEBI" id="CHEBI:83898"/>
        <dbReference type="ChEBI" id="CHEBI:456216"/>
        <dbReference type="EC" id="6.3.2.8"/>
    </reaction>
</comment>
<dbReference type="Gene3D" id="3.40.1190.10">
    <property type="entry name" value="Mur-like, catalytic domain"/>
    <property type="match status" value="1"/>
</dbReference>
<evidence type="ECO:0000256" key="7">
    <source>
        <dbReference type="ARBA" id="ARBA00022741"/>
    </source>
</evidence>
<dbReference type="PANTHER" id="PTHR43445:SF3">
    <property type="entry name" value="UDP-N-ACETYLMURAMATE--L-ALANINE LIGASE"/>
    <property type="match status" value="1"/>
</dbReference>
<evidence type="ECO:0000256" key="1">
    <source>
        <dbReference type="ARBA" id="ARBA00004496"/>
    </source>
</evidence>
<evidence type="ECO:0000256" key="14">
    <source>
        <dbReference type="HAMAP-Rule" id="MF_00046"/>
    </source>
</evidence>
<keyword evidence="6 14" id="KW-0132">Cell division</keyword>
<proteinExistence type="inferred from homology"/>
<dbReference type="GO" id="GO:0016874">
    <property type="term" value="F:ligase activity"/>
    <property type="evidence" value="ECO:0007669"/>
    <property type="project" value="UniProtKB-KW"/>
</dbReference>
<dbReference type="InterPro" id="IPR036615">
    <property type="entry name" value="Mur_ligase_C_dom_sf"/>
</dbReference>
<keyword evidence="8 14" id="KW-0067">ATP-binding</keyword>
<dbReference type="Pfam" id="PF02875">
    <property type="entry name" value="Mur_ligase_C"/>
    <property type="match status" value="1"/>
</dbReference>
<dbReference type="HAMAP" id="MF_00046">
    <property type="entry name" value="MurC"/>
    <property type="match status" value="1"/>
</dbReference>
<dbReference type="NCBIfam" id="TIGR01082">
    <property type="entry name" value="murC"/>
    <property type="match status" value="1"/>
</dbReference>
<comment type="function">
    <text evidence="14">Cell wall formation.</text>
</comment>
<comment type="pathway">
    <text evidence="2 14">Cell wall biogenesis; peptidoglycan biosynthesis.</text>
</comment>
<dbReference type="Gene3D" id="3.90.190.20">
    <property type="entry name" value="Mur ligase, C-terminal domain"/>
    <property type="match status" value="1"/>
</dbReference>
<dbReference type="InterPro" id="IPR000713">
    <property type="entry name" value="Mur_ligase_N"/>
</dbReference>
<dbReference type="PANTHER" id="PTHR43445">
    <property type="entry name" value="UDP-N-ACETYLMURAMATE--L-ALANINE LIGASE-RELATED"/>
    <property type="match status" value="1"/>
</dbReference>
<dbReference type="Pfam" id="PF08245">
    <property type="entry name" value="Mur_ligase_M"/>
    <property type="match status" value="1"/>
</dbReference>
<dbReference type="SUPFAM" id="SSF51984">
    <property type="entry name" value="MurCD N-terminal domain"/>
    <property type="match status" value="1"/>
</dbReference>
<keyword evidence="12 14" id="KW-0961">Cell wall biogenesis/degradation</keyword>
<evidence type="ECO:0000256" key="12">
    <source>
        <dbReference type="ARBA" id="ARBA00023316"/>
    </source>
</evidence>
<accession>A0ABM7P5Z7</accession>
<dbReference type="EC" id="6.3.2.8" evidence="3 14"/>
<name>A0ABM7P5Z7_9BACT</name>
<evidence type="ECO:0000259" key="17">
    <source>
        <dbReference type="Pfam" id="PF02875"/>
    </source>
</evidence>